<evidence type="ECO:0000313" key="3">
    <source>
        <dbReference type="Proteomes" id="UP000593566"/>
    </source>
</evidence>
<comment type="caution">
    <text evidence="2">The sequence shown here is derived from an EMBL/GenBank/DDBJ whole genome shotgun (WGS) entry which is preliminary data.</text>
</comment>
<dbReference type="AlphaFoldDB" id="A0A8H6FFZ1"/>
<evidence type="ECO:0000256" key="1">
    <source>
        <dbReference type="SAM" id="MobiDB-lite"/>
    </source>
</evidence>
<name>A0A8H6FFZ1_9LECA</name>
<accession>A0A8H6FFZ1</accession>
<proteinExistence type="predicted"/>
<evidence type="ECO:0000313" key="2">
    <source>
        <dbReference type="EMBL" id="KAF6226428.1"/>
    </source>
</evidence>
<protein>
    <submittedName>
        <fullName evidence="2">Uncharacterized protein</fullName>
    </submittedName>
</protein>
<dbReference type="RefSeq" id="XP_037154981.1">
    <property type="nucleotide sequence ID" value="XM_037300155.1"/>
</dbReference>
<reference evidence="2 3" key="1">
    <citation type="journal article" date="2020" name="Genomics">
        <title>Complete, high-quality genomes from long-read metagenomic sequencing of two wolf lichen thalli reveals enigmatic genome architecture.</title>
        <authorList>
            <person name="McKenzie S.K."/>
            <person name="Walston R.F."/>
            <person name="Allen J.L."/>
        </authorList>
    </citation>
    <scope>NUCLEOTIDE SEQUENCE [LARGE SCALE GENOMIC DNA]</scope>
    <source>
        <strain evidence="2">WasteWater1</strain>
    </source>
</reference>
<organism evidence="2 3">
    <name type="scientific">Letharia lupina</name>
    <dbReference type="NCBI Taxonomy" id="560253"/>
    <lineage>
        <taxon>Eukaryota</taxon>
        <taxon>Fungi</taxon>
        <taxon>Dikarya</taxon>
        <taxon>Ascomycota</taxon>
        <taxon>Pezizomycotina</taxon>
        <taxon>Lecanoromycetes</taxon>
        <taxon>OSLEUM clade</taxon>
        <taxon>Lecanoromycetidae</taxon>
        <taxon>Lecanorales</taxon>
        <taxon>Lecanorineae</taxon>
        <taxon>Parmeliaceae</taxon>
        <taxon>Letharia</taxon>
    </lineage>
</organism>
<dbReference type="EMBL" id="JACCJB010000006">
    <property type="protein sequence ID" value="KAF6226428.1"/>
    <property type="molecule type" value="Genomic_DNA"/>
</dbReference>
<dbReference type="Proteomes" id="UP000593566">
    <property type="component" value="Unassembled WGS sequence"/>
</dbReference>
<keyword evidence="3" id="KW-1185">Reference proteome</keyword>
<feature type="region of interest" description="Disordered" evidence="1">
    <location>
        <begin position="178"/>
        <end position="204"/>
    </location>
</feature>
<sequence length="204" mass="23751">MSLHAIVHGTLNTPNLSDSYLPMGMLTRERASPSTIESDRLMETCARYESIFPNDGIAFEPENTPWWTHWLIAFAVRKTTLDPKEICLLYKYKYREVIPDIDRLQIQHIVADLWDYLRDGEHEYAFEWERSQASEDALRVLLSVWLFEAYRPDSWPSEEERLRWLSSGYLDHAASEEEARSNQFAEDAQGSSGGMEFLGPREID</sequence>
<dbReference type="GeneID" id="59337689"/>
<gene>
    <name evidence="2" type="ORF">HO133_009294</name>
</gene>